<name>A0ABQ8YXC7_9EUKA</name>
<sequence length="589" mass="70179">MTEEEKATELKMKIFERGEREDEKEEEKKSSKELDQLKKKFRPNEDQIIRQKSLENGIDPLTPNKDSELVNPHSNYLVESKQMILLLNNIHCPCGRRKELLDLKERYGSFIAKLVCRKCPATQRKDNFEIFHFSKKLEQKEPDEKTKKVKFKTENGQRKIVASVLAGNFYENYREQMEMLGLSYLKKNSYQKTIDRLIKETNHLFQKHLEDNRSKMDLQNLTICVDAGWSSRRHANECCFIVIDNKTKLLYDVIVITRDIFSGASGNMEAESARFFCEKHKEKINLVGVVKDGDTKLAKIFEEAWNRVKILKDRNHLLKNVRKNIQERVNYKCLKNISLPLTKWIRSKAEKSWSSLELKIYIKFSIFHFLDIHDCCEHVMPYKDRYDFPPLNIIDRKFLLEKKNQLQDLIENFLKILAKNIQIAEAKILSKKMKKNDKLYWMGVIDEITSKKNFFFLQKLKLYENNLQCVQESEIENQNLYRLTPQLIDLNEIIDELSDRSEEFYKSGSTNRCESFMNSRTKFIEKRFSSSKQWEMRCQFSVLNRELPEWKTILMEQLGFQINYPQIISQYKKNLEKNYEKNSAKFKRI</sequence>
<organism evidence="2 3">
    <name type="scientific">Anaeramoeba flamelloides</name>
    <dbReference type="NCBI Taxonomy" id="1746091"/>
    <lineage>
        <taxon>Eukaryota</taxon>
        <taxon>Metamonada</taxon>
        <taxon>Anaeramoebidae</taxon>
        <taxon>Anaeramoeba</taxon>
    </lineage>
</organism>
<evidence type="ECO:0000256" key="1">
    <source>
        <dbReference type="SAM" id="MobiDB-lite"/>
    </source>
</evidence>
<proteinExistence type="predicted"/>
<evidence type="ECO:0000313" key="2">
    <source>
        <dbReference type="EMBL" id="KAJ6249291.1"/>
    </source>
</evidence>
<feature type="region of interest" description="Disordered" evidence="1">
    <location>
        <begin position="1"/>
        <end position="45"/>
    </location>
</feature>
<dbReference type="EMBL" id="JAOAOG010000101">
    <property type="protein sequence ID" value="KAJ6249291.1"/>
    <property type="molecule type" value="Genomic_DNA"/>
</dbReference>
<keyword evidence="3" id="KW-1185">Reference proteome</keyword>
<protein>
    <submittedName>
        <fullName evidence="2">Uncharacterized protein</fullName>
    </submittedName>
</protein>
<accession>A0ABQ8YXC7</accession>
<evidence type="ECO:0000313" key="3">
    <source>
        <dbReference type="Proteomes" id="UP001150062"/>
    </source>
</evidence>
<comment type="caution">
    <text evidence="2">The sequence shown here is derived from an EMBL/GenBank/DDBJ whole genome shotgun (WGS) entry which is preliminary data.</text>
</comment>
<dbReference type="Proteomes" id="UP001150062">
    <property type="component" value="Unassembled WGS sequence"/>
</dbReference>
<reference evidence="2" key="1">
    <citation type="submission" date="2022-08" db="EMBL/GenBank/DDBJ databases">
        <title>Novel sulfate-reducing endosymbionts in the free-living metamonad Anaeramoeba.</title>
        <authorList>
            <person name="Jerlstrom-Hultqvist J."/>
            <person name="Cepicka I."/>
            <person name="Gallot-Lavallee L."/>
            <person name="Salas-Leiva D."/>
            <person name="Curtis B.A."/>
            <person name="Zahonova K."/>
            <person name="Pipaliya S."/>
            <person name="Dacks J."/>
            <person name="Roger A.J."/>
        </authorList>
    </citation>
    <scope>NUCLEOTIDE SEQUENCE</scope>
    <source>
        <strain evidence="2">Schooner1</strain>
    </source>
</reference>
<gene>
    <name evidence="2" type="ORF">M0813_17175</name>
</gene>